<dbReference type="InterPro" id="IPR028789">
    <property type="entry name" value="Naip"/>
</dbReference>
<evidence type="ECO:0000313" key="10">
    <source>
        <dbReference type="RefSeq" id="XP_041424615.1"/>
    </source>
</evidence>
<gene>
    <name evidence="11" type="primary">naip.2.L</name>
    <name evidence="9 10" type="synonym">naip.L</name>
</gene>
<evidence type="ECO:0000256" key="3">
    <source>
        <dbReference type="ARBA" id="ARBA00022737"/>
    </source>
</evidence>
<evidence type="ECO:0000256" key="1">
    <source>
        <dbReference type="ARBA" id="ARBA00022703"/>
    </source>
</evidence>
<evidence type="ECO:0000313" key="9">
    <source>
        <dbReference type="RefSeq" id="XP_018080153.1"/>
    </source>
</evidence>
<keyword evidence="2" id="KW-0479">Metal-binding</keyword>
<dbReference type="PaxDb" id="8355-A0A1L8I210"/>
<dbReference type="GO" id="GO:0005524">
    <property type="term" value="F:ATP binding"/>
    <property type="evidence" value="ECO:0007669"/>
    <property type="project" value="UniProtKB-KW"/>
</dbReference>
<accession>A0A1L8I210</accession>
<dbReference type="InterPro" id="IPR040535">
    <property type="entry name" value="NLRC4_HD"/>
</dbReference>
<dbReference type="GO" id="GO:0043066">
    <property type="term" value="P:negative regulation of apoptotic process"/>
    <property type="evidence" value="ECO:0007669"/>
    <property type="project" value="InterPro"/>
</dbReference>
<keyword evidence="3" id="KW-0677">Repeat</keyword>
<keyword evidence="8" id="KW-1185">Reference proteome</keyword>
<reference evidence="9" key="1">
    <citation type="submission" date="2022-04" db="UniProtKB">
        <authorList>
            <consortium name="RefSeq"/>
        </authorList>
    </citation>
    <scope>IDENTIFICATION</scope>
    <source>
        <strain evidence="9 10">J_2021</strain>
        <tissue evidence="9 10">Erythrocytes</tissue>
    </source>
</reference>
<dbReference type="GO" id="GO:0046872">
    <property type="term" value="F:metal ion binding"/>
    <property type="evidence" value="ECO:0007669"/>
    <property type="project" value="UniProtKB-KW"/>
</dbReference>
<dbReference type="GO" id="GO:0006915">
    <property type="term" value="P:apoptotic process"/>
    <property type="evidence" value="ECO:0007669"/>
    <property type="project" value="UniProtKB-KW"/>
</dbReference>
<dbReference type="GO" id="GO:0042742">
    <property type="term" value="P:defense response to bacterium"/>
    <property type="evidence" value="ECO:0000318"/>
    <property type="project" value="GO_Central"/>
</dbReference>
<dbReference type="GO" id="GO:0070269">
    <property type="term" value="P:pyroptotic inflammatory response"/>
    <property type="evidence" value="ECO:0000318"/>
    <property type="project" value="GO_Central"/>
</dbReference>
<sequence length="1398" mass="160760">MDSMEPTEPGGQTMDVVNFNEYDSPNIVERVTKILPFLSVDVQQYLDELNEENEAIRQKVGKGYRFEMRSEARRLQSFLSFVKFSSWCPKAMASAGFYFTGVERSVQCFCCGIVFCTSSFRNQPLDDHMKRSPACGFLQGKDVGNIPKYEIRVQQPGGPQRDLQEYAAEESRLNSFKDWPFYARIQPDKLSAAGFFFTGIKDIVQCFSCTGCLGNWEENDDPWKEHAKWFPECNFLASIKTPDEIKQYILCYETFSGYTGKDFTTFHCENTFTSVAQERKLLNIFEDEKVRLESFNGWPENAHPEPKELARAGFFYKGLRDTVQCFFCAGCLKDWKDDDDPWKEHAKWYPECGYLNTCTNLDHIKIKDESQLQPVLHQEKTQTKTKRDVPTEDWFLEVTKLRHQLMDMYNNPQFTTLSSFDDSSSFSIDLKSLFADISVTAKDTKNQPFKQLTLPDILSDLVDITMIEGEAGSGKTALLRKIAILWASGTCPMLSRFILVFYISVPFIEKQQTLSQIISKHLTGSSTSLTEDILLNIKKQLKNQVLFLLDDYGTKDFIPEPIENLLQKNHWNRVSLAVTVRTDQGKKLRQYARTILSIQDFPLYSSMYIYRHLFSHDIPFLETFFSKMGLSEIFKAVLKTPMFTCALCVFWVRNQNRELSSDISVCKAYLMYTKLKHTRETERVEALVSLCGDLALGGVFKSQFDFTDEDLTAVGLSGDDSLSFGLLSKFTSQRLRPIYRFFYPTFQEFIASQRMDDLLQSENEIMKNKGLFYLQKINICLHVIGRYDFLKYCCMHTAKTTSIIISHLFMLTNNPEATESQTDTKVNLQHNPDAAFNEDVVAMLRNNDMKLYLSCIKKITLSFAFEVIAKGNFLFQCAPIILQFLKGQDITVDMFSPDMRFLLFLKLFPEGLSLLRSLCLSISNLKSKMSPVSNEELASIFSEVPTVEQDYSMAFKVTPENFGKLNLKKYMFQKLKDISDLDIDTSQHKIALLKIDVNGSISDLDTYLGNLLAFLSLADHIELRLSQSPGFIEAVWPCIDLYITSFVKCSFHGIELNMTEQDSILQMSSLESLQMTQMNPPEYLLSHLDRFNKLKELILDVLDRSEVVRFFPDGFKELKSLEKFVLSGVNLWNDSTKLAEFIPAFPNLTSLHLKCNQCPELERILEGLSRNENIQELNLEVMFPDENVLASMASVLPSIPNVKLFNIRTMYFKDMEKARLFVVALPCLVQLEELHLPGGPGISKVAETIMQQFQYLRNLRIILFPSNVLNDASLLQLAHAVRDGHLSNTEELDLSANHDITQSGWRDFFQLVDHLPKLNRLLVNRSYGREIKTDPLTFIALVQCVARLPSLRTLYMYSWLLDEKDIEMFNDMKKKHPQGKSLLLQWQWFLPFAAIVKD</sequence>
<evidence type="ECO:0000256" key="2">
    <source>
        <dbReference type="ARBA" id="ARBA00022723"/>
    </source>
</evidence>
<dbReference type="AGR" id="Xenbase:XB-GENE-17331148"/>
<dbReference type="PANTHER" id="PTHR46914">
    <property type="entry name" value="BACULOVIRAL IAP REPEAT-CONTAINING PROTEIN 1"/>
    <property type="match status" value="1"/>
</dbReference>
<dbReference type="Pfam" id="PF22524">
    <property type="entry name" value="WHD_Nlrc4"/>
    <property type="match status" value="1"/>
</dbReference>
<dbReference type="SUPFAM" id="SSF52047">
    <property type="entry name" value="RNI-like"/>
    <property type="match status" value="1"/>
</dbReference>
<dbReference type="OrthoDB" id="4034597at2759"/>
<dbReference type="Pfam" id="PF17889">
    <property type="entry name" value="NLRC4_HD"/>
    <property type="match status" value="1"/>
</dbReference>
<dbReference type="InterPro" id="IPR007111">
    <property type="entry name" value="NACHT_NTPase"/>
</dbReference>
<dbReference type="GO" id="GO:0016045">
    <property type="term" value="P:detection of bacterium"/>
    <property type="evidence" value="ECO:0000318"/>
    <property type="project" value="GO_Central"/>
</dbReference>
<dbReference type="InterPro" id="IPR001370">
    <property type="entry name" value="BIR_rpt"/>
</dbReference>
<dbReference type="Xenbase" id="XB-GENE-17331148">
    <property type="gene designation" value="naip.2.L"/>
</dbReference>
<evidence type="ECO:0000259" key="7">
    <source>
        <dbReference type="PROSITE" id="PS50837"/>
    </source>
</evidence>
<dbReference type="SMART" id="SM00238">
    <property type="entry name" value="BIR"/>
    <property type="match status" value="3"/>
</dbReference>
<dbReference type="CDD" id="cd00022">
    <property type="entry name" value="BIR"/>
    <property type="match status" value="3"/>
</dbReference>
<dbReference type="Gene3D" id="3.40.50.300">
    <property type="entry name" value="P-loop containing nucleotide triphosphate hydrolases"/>
    <property type="match status" value="1"/>
</dbReference>
<keyword evidence="4" id="KW-0547">Nucleotide-binding</keyword>
<keyword evidence="6" id="KW-0067">ATP-binding</keyword>
<dbReference type="STRING" id="8355.A0A1L8I210"/>
<evidence type="ECO:0000313" key="11">
    <source>
        <dbReference type="Xenbase" id="XB-GENE-17331148"/>
    </source>
</evidence>
<proteinExistence type="predicted"/>
<dbReference type="Gene3D" id="1.10.1170.10">
    <property type="entry name" value="Inhibitor Of Apoptosis Protein (2mihbC-IAP-1), Chain A"/>
    <property type="match status" value="3"/>
</dbReference>
<protein>
    <submittedName>
        <fullName evidence="9 10">Baculoviral IAP repeat-containing protein 1</fullName>
    </submittedName>
</protein>
<dbReference type="PANTHER" id="PTHR46914:SF1">
    <property type="entry name" value="BACULOVIRAL IAP REPEAT-CONTAINING PROTEIN 1"/>
    <property type="match status" value="1"/>
</dbReference>
<dbReference type="KEGG" id="xla:108695682"/>
<name>A0A1L8I210_XENLA</name>
<dbReference type="OMA" id="TFHCENT"/>
<dbReference type="InterPro" id="IPR027417">
    <property type="entry name" value="P-loop_NTPase"/>
</dbReference>
<evidence type="ECO:0000256" key="6">
    <source>
        <dbReference type="ARBA" id="ARBA00022840"/>
    </source>
</evidence>
<dbReference type="Bgee" id="108695682">
    <property type="expression patterns" value="Expressed in spleen and 12 other cell types or tissues"/>
</dbReference>
<dbReference type="PROSITE" id="PS50837">
    <property type="entry name" value="NACHT"/>
    <property type="match status" value="1"/>
</dbReference>
<dbReference type="CTD" id="108695682"/>
<organism evidence="9">
    <name type="scientific">Xenopus laevis</name>
    <name type="common">African clawed frog</name>
    <dbReference type="NCBI Taxonomy" id="8355"/>
    <lineage>
        <taxon>Eukaryota</taxon>
        <taxon>Metazoa</taxon>
        <taxon>Chordata</taxon>
        <taxon>Craniata</taxon>
        <taxon>Vertebrata</taxon>
        <taxon>Euteleostomi</taxon>
        <taxon>Amphibia</taxon>
        <taxon>Batrachia</taxon>
        <taxon>Anura</taxon>
        <taxon>Pipoidea</taxon>
        <taxon>Pipidae</taxon>
        <taxon>Xenopodinae</taxon>
        <taxon>Xenopus</taxon>
        <taxon>Xenopus</taxon>
    </lineage>
</organism>
<dbReference type="PROSITE" id="PS50143">
    <property type="entry name" value="BIR_REPEAT_2"/>
    <property type="match status" value="3"/>
</dbReference>
<dbReference type="RefSeq" id="XP_018080153.1">
    <property type="nucleotide sequence ID" value="XM_018224664.2"/>
</dbReference>
<keyword evidence="5" id="KW-0862">Zinc</keyword>
<dbReference type="Pfam" id="PF05729">
    <property type="entry name" value="NACHT"/>
    <property type="match status" value="1"/>
</dbReference>
<dbReference type="PROSITE" id="PS01282">
    <property type="entry name" value="BIR_REPEAT_1"/>
    <property type="match status" value="2"/>
</dbReference>
<evidence type="ECO:0000256" key="5">
    <source>
        <dbReference type="ARBA" id="ARBA00022833"/>
    </source>
</evidence>
<dbReference type="RefSeq" id="XP_041424615.1">
    <property type="nucleotide sequence ID" value="XM_041568681.1"/>
</dbReference>
<dbReference type="GO" id="GO:0043027">
    <property type="term" value="F:cysteine-type endopeptidase inhibitor activity involved in apoptotic process"/>
    <property type="evidence" value="ECO:0007669"/>
    <property type="project" value="InterPro"/>
</dbReference>
<keyword evidence="1" id="KW-0053">Apoptosis</keyword>
<evidence type="ECO:0000313" key="8">
    <source>
        <dbReference type="Proteomes" id="UP000186698"/>
    </source>
</evidence>
<dbReference type="Pfam" id="PF00653">
    <property type="entry name" value="BIR"/>
    <property type="match status" value="3"/>
</dbReference>
<dbReference type="Proteomes" id="UP000186698">
    <property type="component" value="Chromosome 1L"/>
</dbReference>
<dbReference type="SUPFAM" id="SSF57924">
    <property type="entry name" value="Inhibitor of apoptosis (IAP) repeat"/>
    <property type="match status" value="3"/>
</dbReference>
<dbReference type="InterPro" id="IPR053882">
    <property type="entry name" value="Nlrc4-like_WHD"/>
</dbReference>
<dbReference type="GO" id="GO:0072557">
    <property type="term" value="C:IPAF inflammasome complex"/>
    <property type="evidence" value="ECO:0000318"/>
    <property type="project" value="GO_Central"/>
</dbReference>
<dbReference type="InterPro" id="IPR032675">
    <property type="entry name" value="LRR_dom_sf"/>
</dbReference>
<evidence type="ECO:0000256" key="4">
    <source>
        <dbReference type="ARBA" id="ARBA00022741"/>
    </source>
</evidence>
<dbReference type="GeneID" id="108695682"/>
<feature type="domain" description="NACHT" evidence="7">
    <location>
        <begin position="463"/>
        <end position="583"/>
    </location>
</feature>
<dbReference type="Gene3D" id="3.80.10.10">
    <property type="entry name" value="Ribonuclease Inhibitor"/>
    <property type="match status" value="1"/>
</dbReference>